<dbReference type="InterPro" id="IPR001117">
    <property type="entry name" value="Cu-oxidase_2nd"/>
</dbReference>
<evidence type="ECO:0000313" key="3">
    <source>
        <dbReference type="Proteomes" id="UP001457282"/>
    </source>
</evidence>
<name>A0AAW1VF11_RUBAR</name>
<reference evidence="2 3" key="1">
    <citation type="journal article" date="2023" name="G3 (Bethesda)">
        <title>A chromosome-length genome assembly and annotation of blackberry (Rubus argutus, cv. 'Hillquist').</title>
        <authorList>
            <person name="Bruna T."/>
            <person name="Aryal R."/>
            <person name="Dudchenko O."/>
            <person name="Sargent D.J."/>
            <person name="Mead D."/>
            <person name="Buti M."/>
            <person name="Cavallini A."/>
            <person name="Hytonen T."/>
            <person name="Andres J."/>
            <person name="Pham M."/>
            <person name="Weisz D."/>
            <person name="Mascagni F."/>
            <person name="Usai G."/>
            <person name="Natali L."/>
            <person name="Bassil N."/>
            <person name="Fernandez G.E."/>
            <person name="Lomsadze A."/>
            <person name="Armour M."/>
            <person name="Olukolu B."/>
            <person name="Poorten T."/>
            <person name="Britton C."/>
            <person name="Davik J."/>
            <person name="Ashrafi H."/>
            <person name="Aiden E.L."/>
            <person name="Borodovsky M."/>
            <person name="Worthington M."/>
        </authorList>
    </citation>
    <scope>NUCLEOTIDE SEQUENCE [LARGE SCALE GENOMIC DNA]</scope>
    <source>
        <strain evidence="2">PI 553951</strain>
    </source>
</reference>
<gene>
    <name evidence="2" type="ORF">M0R45_001902</name>
</gene>
<dbReference type="EMBL" id="JBEDUW010000279">
    <property type="protein sequence ID" value="KAK9901843.1"/>
    <property type="molecule type" value="Genomic_DNA"/>
</dbReference>
<sequence>MVNAVMNVEHYFGIAEHSLIVVGMDGSYVKPIVTDFIMICPRQTMDMLVIVNQSHGRYYMAARQYDSVRPDVTDYDKSNVTAILGYKGDYTPPAQPIFPNNLPTYEDLMSTMNFSRRIKSLVKSDHTIDVPLNITTRMYMTAGINTVAFVNGTGDERSGIGSSLNNVSWVNPSTDVLHAYYRNMSGFYTEDFPDYPPSLFDFVAEDTPYRIVLLQLPKDLSGI</sequence>
<dbReference type="SUPFAM" id="SSF49503">
    <property type="entry name" value="Cupredoxins"/>
    <property type="match status" value="1"/>
</dbReference>
<dbReference type="PANTHER" id="PTHR11709:SF261">
    <property type="entry name" value="LACCASE"/>
    <property type="match status" value="1"/>
</dbReference>
<dbReference type="Pfam" id="PF00394">
    <property type="entry name" value="Cu-oxidase"/>
    <property type="match status" value="1"/>
</dbReference>
<evidence type="ECO:0000313" key="2">
    <source>
        <dbReference type="EMBL" id="KAK9901843.1"/>
    </source>
</evidence>
<dbReference type="Proteomes" id="UP001457282">
    <property type="component" value="Unassembled WGS sequence"/>
</dbReference>
<organism evidence="2 3">
    <name type="scientific">Rubus argutus</name>
    <name type="common">Southern blackberry</name>
    <dbReference type="NCBI Taxonomy" id="59490"/>
    <lineage>
        <taxon>Eukaryota</taxon>
        <taxon>Viridiplantae</taxon>
        <taxon>Streptophyta</taxon>
        <taxon>Embryophyta</taxon>
        <taxon>Tracheophyta</taxon>
        <taxon>Spermatophyta</taxon>
        <taxon>Magnoliopsida</taxon>
        <taxon>eudicotyledons</taxon>
        <taxon>Gunneridae</taxon>
        <taxon>Pentapetalae</taxon>
        <taxon>rosids</taxon>
        <taxon>fabids</taxon>
        <taxon>Rosales</taxon>
        <taxon>Rosaceae</taxon>
        <taxon>Rosoideae</taxon>
        <taxon>Rosoideae incertae sedis</taxon>
        <taxon>Rubus</taxon>
    </lineage>
</organism>
<dbReference type="GO" id="GO:0016491">
    <property type="term" value="F:oxidoreductase activity"/>
    <property type="evidence" value="ECO:0007669"/>
    <property type="project" value="TreeGrafter"/>
</dbReference>
<dbReference type="Gene3D" id="2.60.40.420">
    <property type="entry name" value="Cupredoxins - blue copper proteins"/>
    <property type="match status" value="1"/>
</dbReference>
<dbReference type="AlphaFoldDB" id="A0AAW1VF11"/>
<comment type="caution">
    <text evidence="2">The sequence shown here is derived from an EMBL/GenBank/DDBJ whole genome shotgun (WGS) entry which is preliminary data.</text>
</comment>
<dbReference type="PANTHER" id="PTHR11709">
    <property type="entry name" value="MULTI-COPPER OXIDASE"/>
    <property type="match status" value="1"/>
</dbReference>
<accession>A0AAW1VF11</accession>
<proteinExistence type="predicted"/>
<feature type="domain" description="Plastocyanin-like" evidence="1">
    <location>
        <begin position="2"/>
        <end position="88"/>
    </location>
</feature>
<dbReference type="InterPro" id="IPR045087">
    <property type="entry name" value="Cu-oxidase_fam"/>
</dbReference>
<protein>
    <recommendedName>
        <fullName evidence="1">Plastocyanin-like domain-containing protein</fullName>
    </recommendedName>
</protein>
<dbReference type="InterPro" id="IPR008972">
    <property type="entry name" value="Cupredoxin"/>
</dbReference>
<keyword evidence="3" id="KW-1185">Reference proteome</keyword>
<evidence type="ECO:0000259" key="1">
    <source>
        <dbReference type="Pfam" id="PF00394"/>
    </source>
</evidence>